<comment type="subcellular location">
    <subcellularLocation>
        <location evidence="9">Cytoplasm</location>
    </subcellularLocation>
</comment>
<dbReference type="Pfam" id="PF00275">
    <property type="entry name" value="EPSP_synthase"/>
    <property type="match status" value="1"/>
</dbReference>
<organism evidence="11 12">
    <name type="scientific">Planococcus koreensis</name>
    <dbReference type="NCBI Taxonomy" id="112331"/>
    <lineage>
        <taxon>Bacteria</taxon>
        <taxon>Bacillati</taxon>
        <taxon>Bacillota</taxon>
        <taxon>Bacilli</taxon>
        <taxon>Bacillales</taxon>
        <taxon>Caryophanaceae</taxon>
        <taxon>Planococcus</taxon>
    </lineage>
</organism>
<dbReference type="AlphaFoldDB" id="A0A7W8CNH7"/>
<feature type="binding site" evidence="9">
    <location>
        <position position="341"/>
    </location>
    <ligand>
        <name>3-phosphoshikimate</name>
        <dbReference type="ChEBI" id="CHEBI:145989"/>
    </ligand>
</feature>
<keyword evidence="6 9" id="KW-0808">Transferase</keyword>
<dbReference type="Gene3D" id="3.65.10.10">
    <property type="entry name" value="Enolpyruvate transferase domain"/>
    <property type="match status" value="2"/>
</dbReference>
<dbReference type="GO" id="GO:0009073">
    <property type="term" value="P:aromatic amino acid family biosynthetic process"/>
    <property type="evidence" value="ECO:0007669"/>
    <property type="project" value="UniProtKB-KW"/>
</dbReference>
<feature type="binding site" evidence="9">
    <location>
        <position position="345"/>
    </location>
    <ligand>
        <name>phosphoenolpyruvate</name>
        <dbReference type="ChEBI" id="CHEBI:58702"/>
    </ligand>
</feature>
<dbReference type="GO" id="GO:0008652">
    <property type="term" value="P:amino acid biosynthetic process"/>
    <property type="evidence" value="ECO:0007669"/>
    <property type="project" value="UniProtKB-KW"/>
</dbReference>
<comment type="catalytic activity">
    <reaction evidence="8">
        <text>3-phosphoshikimate + phosphoenolpyruvate = 5-O-(1-carboxyvinyl)-3-phosphoshikimate + phosphate</text>
        <dbReference type="Rhea" id="RHEA:21256"/>
        <dbReference type="ChEBI" id="CHEBI:43474"/>
        <dbReference type="ChEBI" id="CHEBI:57701"/>
        <dbReference type="ChEBI" id="CHEBI:58702"/>
        <dbReference type="ChEBI" id="CHEBI:145989"/>
        <dbReference type="EC" id="2.5.1.19"/>
    </reaction>
    <physiologicalReaction direction="left-to-right" evidence="8">
        <dbReference type="Rhea" id="RHEA:21257"/>
    </physiologicalReaction>
</comment>
<evidence type="ECO:0000256" key="8">
    <source>
        <dbReference type="ARBA" id="ARBA00044633"/>
    </source>
</evidence>
<evidence type="ECO:0000256" key="5">
    <source>
        <dbReference type="ARBA" id="ARBA00022605"/>
    </source>
</evidence>
<feature type="domain" description="Enolpyruvate transferase" evidence="10">
    <location>
        <begin position="11"/>
        <end position="422"/>
    </location>
</feature>
<feature type="binding site" evidence="9">
    <location>
        <position position="167"/>
    </location>
    <ligand>
        <name>3-phosphoshikimate</name>
        <dbReference type="ChEBI" id="CHEBI:145989"/>
    </ligand>
</feature>
<feature type="binding site" evidence="9">
    <location>
        <position position="314"/>
    </location>
    <ligand>
        <name>3-phosphoshikimate</name>
        <dbReference type="ChEBI" id="CHEBI:145989"/>
    </ligand>
</feature>
<comment type="pathway">
    <text evidence="2 9">Metabolic intermediate biosynthesis; chorismate biosynthesis; chorismate from D-erythrose 4-phosphate and phosphoenolpyruvate: step 6/7.</text>
</comment>
<dbReference type="CDD" id="cd01556">
    <property type="entry name" value="EPSP_synthase"/>
    <property type="match status" value="1"/>
</dbReference>
<dbReference type="GO" id="GO:0005737">
    <property type="term" value="C:cytoplasm"/>
    <property type="evidence" value="ECO:0007669"/>
    <property type="project" value="UniProtKB-SubCell"/>
</dbReference>
<dbReference type="InterPro" id="IPR001986">
    <property type="entry name" value="Enolpyruvate_Tfrase_dom"/>
</dbReference>
<dbReference type="EMBL" id="JACHHE010000001">
    <property type="protein sequence ID" value="MBB5178680.1"/>
    <property type="molecule type" value="Genomic_DNA"/>
</dbReference>
<accession>A0A7W8CNH7</accession>
<feature type="binding site" evidence="9">
    <location>
        <position position="387"/>
    </location>
    <ligand>
        <name>phosphoenolpyruvate</name>
        <dbReference type="ChEBI" id="CHEBI:58702"/>
    </ligand>
</feature>
<feature type="binding site" evidence="9">
    <location>
        <position position="122"/>
    </location>
    <ligand>
        <name>phosphoenolpyruvate</name>
        <dbReference type="ChEBI" id="CHEBI:58702"/>
    </ligand>
</feature>
<proteinExistence type="inferred from homology"/>
<feature type="binding site" evidence="9">
    <location>
        <position position="169"/>
    </location>
    <ligand>
        <name>3-phosphoshikimate</name>
        <dbReference type="ChEBI" id="CHEBI:145989"/>
    </ligand>
</feature>
<reference evidence="11 12" key="1">
    <citation type="submission" date="2020-08" db="EMBL/GenBank/DDBJ databases">
        <title>Genomic Encyclopedia of Type Strains, Phase IV (KMG-IV): sequencing the most valuable type-strain genomes for metagenomic binning, comparative biology and taxonomic classification.</title>
        <authorList>
            <person name="Goeker M."/>
        </authorList>
    </citation>
    <scope>NUCLEOTIDE SEQUENCE [LARGE SCALE GENOMIC DNA]</scope>
    <source>
        <strain evidence="11 12">DSM 15895</strain>
    </source>
</reference>
<dbReference type="PANTHER" id="PTHR21090:SF5">
    <property type="entry name" value="PENTAFUNCTIONAL AROM POLYPEPTIDE"/>
    <property type="match status" value="1"/>
</dbReference>
<evidence type="ECO:0000256" key="1">
    <source>
        <dbReference type="ARBA" id="ARBA00002174"/>
    </source>
</evidence>
<dbReference type="UniPathway" id="UPA00053">
    <property type="reaction ID" value="UER00089"/>
</dbReference>
<gene>
    <name evidence="9" type="primary">aroA</name>
    <name evidence="11" type="ORF">HNQ44_000102</name>
</gene>
<dbReference type="GO" id="GO:0003866">
    <property type="term" value="F:3-phosphoshikimate 1-carboxyvinyltransferase activity"/>
    <property type="evidence" value="ECO:0007669"/>
    <property type="project" value="UniProtKB-UniRule"/>
</dbReference>
<dbReference type="RefSeq" id="WP_135505403.1">
    <property type="nucleotide sequence ID" value="NZ_JACHHE010000001.1"/>
</dbReference>
<dbReference type="PROSITE" id="PS00885">
    <property type="entry name" value="EPSP_SYNTHASE_2"/>
    <property type="match status" value="1"/>
</dbReference>
<dbReference type="FunFam" id="3.65.10.10:FF:000006">
    <property type="entry name" value="3-phosphoshikimate 1-carboxyvinyltransferase"/>
    <property type="match status" value="1"/>
</dbReference>
<evidence type="ECO:0000313" key="12">
    <source>
        <dbReference type="Proteomes" id="UP000525923"/>
    </source>
</evidence>
<evidence type="ECO:0000256" key="3">
    <source>
        <dbReference type="ARBA" id="ARBA00009948"/>
    </source>
</evidence>
<dbReference type="PROSITE" id="PS00104">
    <property type="entry name" value="EPSP_SYNTHASE_1"/>
    <property type="match status" value="1"/>
</dbReference>
<dbReference type="Proteomes" id="UP000525923">
    <property type="component" value="Unassembled WGS sequence"/>
</dbReference>
<dbReference type="NCBIfam" id="TIGR01356">
    <property type="entry name" value="aroA"/>
    <property type="match status" value="1"/>
</dbReference>
<dbReference type="InterPro" id="IPR023193">
    <property type="entry name" value="EPSP_synthase_CS"/>
</dbReference>
<comment type="caution">
    <text evidence="9">Lacks conserved residue(s) required for the propagation of feature annotation.</text>
</comment>
<keyword evidence="5 9" id="KW-0028">Amino-acid biosynthesis</keyword>
<evidence type="ECO:0000256" key="4">
    <source>
        <dbReference type="ARBA" id="ARBA00022490"/>
    </source>
</evidence>
<feature type="active site" description="Proton acceptor" evidence="9">
    <location>
        <position position="314"/>
    </location>
</feature>
<feature type="binding site" evidence="9">
    <location>
        <position position="22"/>
    </location>
    <ligand>
        <name>3-phosphoshikimate</name>
        <dbReference type="ChEBI" id="CHEBI:145989"/>
    </ligand>
</feature>
<dbReference type="OrthoDB" id="9809920at2"/>
<comment type="similarity">
    <text evidence="3 9">Belongs to the EPSP synthase family.</text>
</comment>
<dbReference type="SUPFAM" id="SSF55205">
    <property type="entry name" value="EPT/RTPC-like"/>
    <property type="match status" value="1"/>
</dbReference>
<evidence type="ECO:0000259" key="10">
    <source>
        <dbReference type="Pfam" id="PF00275"/>
    </source>
</evidence>
<dbReference type="FunFam" id="3.65.10.10:FF:000005">
    <property type="entry name" value="3-phosphoshikimate 1-carboxyvinyltransferase"/>
    <property type="match status" value="1"/>
</dbReference>
<feature type="binding site" evidence="9">
    <location>
        <position position="27"/>
    </location>
    <ligand>
        <name>3-phosphoshikimate</name>
        <dbReference type="ChEBI" id="CHEBI:145989"/>
    </ligand>
</feature>
<dbReference type="InterPro" id="IPR036968">
    <property type="entry name" value="Enolpyruvate_Tfrase_sf"/>
</dbReference>
<protein>
    <recommendedName>
        <fullName evidence="9">3-phosphoshikimate 1-carboxyvinyltransferase</fullName>
        <ecNumber evidence="9">2.5.1.19</ecNumber>
    </recommendedName>
    <alternativeName>
        <fullName evidence="9">5-enolpyruvylshikimate-3-phosphate synthase</fullName>
        <shortName evidence="9">EPSP synthase</shortName>
        <shortName evidence="9">EPSPS</shortName>
    </alternativeName>
</protein>
<dbReference type="PIRSF" id="PIRSF000505">
    <property type="entry name" value="EPSPS"/>
    <property type="match status" value="1"/>
</dbReference>
<feature type="binding site" evidence="9">
    <location>
        <position position="22"/>
    </location>
    <ligand>
        <name>phosphoenolpyruvate</name>
        <dbReference type="ChEBI" id="CHEBI:58702"/>
    </ligand>
</feature>
<dbReference type="GO" id="GO:0009423">
    <property type="term" value="P:chorismate biosynthetic process"/>
    <property type="evidence" value="ECO:0007669"/>
    <property type="project" value="UniProtKB-UniRule"/>
</dbReference>
<evidence type="ECO:0000256" key="7">
    <source>
        <dbReference type="ARBA" id="ARBA00023141"/>
    </source>
</evidence>
<evidence type="ECO:0000256" key="9">
    <source>
        <dbReference type="HAMAP-Rule" id="MF_00210"/>
    </source>
</evidence>
<evidence type="ECO:0000256" key="2">
    <source>
        <dbReference type="ARBA" id="ARBA00004811"/>
    </source>
</evidence>
<evidence type="ECO:0000313" key="11">
    <source>
        <dbReference type="EMBL" id="MBB5178680.1"/>
    </source>
</evidence>
<keyword evidence="7 9" id="KW-0057">Aromatic amino acid biosynthesis</keyword>
<comment type="function">
    <text evidence="1 9">Catalyzes the transfer of the enolpyruvyl moiety of phosphoenolpyruvate (PEP) to the 5-hydroxyl of shikimate-3-phosphate (S3P) to produce enolpyruvyl shikimate-3-phosphate and inorganic phosphate.</text>
</comment>
<comment type="subunit">
    <text evidence="9">Monomer.</text>
</comment>
<feature type="binding site" evidence="9">
    <location>
        <position position="169"/>
    </location>
    <ligand>
        <name>phosphoenolpyruvate</name>
        <dbReference type="ChEBI" id="CHEBI:58702"/>
    </ligand>
</feature>
<name>A0A7W8CNH7_9BACL</name>
<dbReference type="PANTHER" id="PTHR21090">
    <property type="entry name" value="AROM/DEHYDROQUINATE SYNTHASE"/>
    <property type="match status" value="1"/>
</dbReference>
<dbReference type="InterPro" id="IPR013792">
    <property type="entry name" value="RNA3'P_cycl/enolpyr_Trfase_a/b"/>
</dbReference>
<dbReference type="InterPro" id="IPR006264">
    <property type="entry name" value="EPSP_synthase"/>
</dbReference>
<comment type="caution">
    <text evidence="11">The sequence shown here is derived from an EMBL/GenBank/DDBJ whole genome shotgun (WGS) entry which is preliminary data.</text>
</comment>
<dbReference type="HAMAP" id="MF_00210">
    <property type="entry name" value="EPSP_synth"/>
    <property type="match status" value="1"/>
</dbReference>
<sequence length="427" mass="45118">MTLSLTYSTPALRGTIQVPGDKSISHRSIMFGAMAAGTTTVEGFLLGDDCLSTISCFRKLGVDIELDGDRVTIKSEGERNWQEPSEVLDTGNSGTTTRLMLGLLAGTDFHSVLAGDESIAKRPMRRIIDPLRLMGADIRGRANGQFTPLAVQGTKLHAIDYTLPVASAQVKSAILLAALKADGVTTITEPVATRDHTEIMLEHFGAELVREENKISLAGGQSLAAAHVKVPGDISSAAFMIGAALITEGSEVVLTNVGCNPTRTGILDVIEQMGADFSISLLEENGERPADLTIRSSSLKGIEIGGSLIPRLIDEIPLIALVATQAKGTTVIKDAEELRVKETDRIAAVVAELSKMGADITATEDGMIINGPTPLHGASMVTYGDHRLGMMAAVASLIADGPVEIDDPDCISVSFPNFVEQMNSLID</sequence>
<keyword evidence="12" id="KW-1185">Reference proteome</keyword>
<feature type="binding site" evidence="9">
    <location>
        <position position="94"/>
    </location>
    <ligand>
        <name>phosphoenolpyruvate</name>
        <dbReference type="ChEBI" id="CHEBI:58702"/>
    </ligand>
</feature>
<feature type="binding site" evidence="9">
    <location>
        <position position="23"/>
    </location>
    <ligand>
        <name>3-phosphoshikimate</name>
        <dbReference type="ChEBI" id="CHEBI:145989"/>
    </ligand>
</feature>
<evidence type="ECO:0000256" key="6">
    <source>
        <dbReference type="ARBA" id="ARBA00022679"/>
    </source>
</evidence>
<keyword evidence="4 9" id="KW-0963">Cytoplasm</keyword>
<dbReference type="EC" id="2.5.1.19" evidence="9"/>